<comment type="function">
    <text evidence="9">Involved in protein export. Acts as a chaperone by maintaining the newly synthesized protein in an open conformation. Functions as a peptidyl-prolyl cis-trans isomerase.</text>
</comment>
<dbReference type="Pfam" id="PF05697">
    <property type="entry name" value="Trigger_N"/>
    <property type="match status" value="1"/>
</dbReference>
<evidence type="ECO:0000256" key="7">
    <source>
        <dbReference type="ARBA" id="ARBA00023235"/>
    </source>
</evidence>
<dbReference type="EC" id="5.2.1.8" evidence="3 9"/>
<comment type="caution">
    <text evidence="13">The sequence shown here is derived from an EMBL/GenBank/DDBJ whole genome shotgun (WGS) entry which is preliminary data.</text>
</comment>
<dbReference type="SUPFAM" id="SSF102735">
    <property type="entry name" value="Trigger factor ribosome-binding domain"/>
    <property type="match status" value="1"/>
</dbReference>
<feature type="domain" description="Trigger factor C-terminal" evidence="12">
    <location>
        <begin position="244"/>
        <end position="384"/>
    </location>
</feature>
<keyword evidence="5 9" id="KW-0697">Rotamase</keyword>
<comment type="subcellular location">
    <subcellularLocation>
        <location evidence="9">Cytoplasm</location>
    </subcellularLocation>
    <text evidence="9">About half TF is bound to the ribosome near the polypeptide exit tunnel while the other half is free in the cytoplasm.</text>
</comment>
<dbReference type="GO" id="GO:0003755">
    <property type="term" value="F:peptidyl-prolyl cis-trans isomerase activity"/>
    <property type="evidence" value="ECO:0007669"/>
    <property type="project" value="UniProtKB-EC"/>
</dbReference>
<reference evidence="14" key="1">
    <citation type="journal article" date="2019" name="Int. J. Syst. Evol. Microbiol.">
        <title>The Global Catalogue of Microorganisms (GCM) 10K type strain sequencing project: providing services to taxonomists for standard genome sequencing and annotation.</title>
        <authorList>
            <consortium name="The Broad Institute Genomics Platform"/>
            <consortium name="The Broad Institute Genome Sequencing Center for Infectious Disease"/>
            <person name="Wu L."/>
            <person name="Ma J."/>
        </authorList>
    </citation>
    <scope>NUCLEOTIDE SEQUENCE [LARGE SCALE GENOMIC DNA]</scope>
    <source>
        <strain evidence="14">CCTCC AB 2013263</strain>
    </source>
</reference>
<feature type="compositionally biased region" description="Basic and acidic residues" evidence="10">
    <location>
        <begin position="425"/>
        <end position="439"/>
    </location>
</feature>
<evidence type="ECO:0000256" key="8">
    <source>
        <dbReference type="ARBA" id="ARBA00029986"/>
    </source>
</evidence>
<dbReference type="EMBL" id="JBHRZF010000142">
    <property type="protein sequence ID" value="MFC3861419.1"/>
    <property type="molecule type" value="Genomic_DNA"/>
</dbReference>
<keyword evidence="14" id="KW-1185">Reference proteome</keyword>
<organism evidence="13 14">
    <name type="scientific">Deinococcus antarcticus</name>
    <dbReference type="NCBI Taxonomy" id="1298767"/>
    <lineage>
        <taxon>Bacteria</taxon>
        <taxon>Thermotogati</taxon>
        <taxon>Deinococcota</taxon>
        <taxon>Deinococci</taxon>
        <taxon>Deinococcales</taxon>
        <taxon>Deinococcaceae</taxon>
        <taxon>Deinococcus</taxon>
    </lineage>
</organism>
<dbReference type="SUPFAM" id="SSF54534">
    <property type="entry name" value="FKBP-like"/>
    <property type="match status" value="1"/>
</dbReference>
<feature type="compositionally biased region" description="Acidic residues" evidence="10">
    <location>
        <begin position="478"/>
        <end position="492"/>
    </location>
</feature>
<dbReference type="InterPro" id="IPR008881">
    <property type="entry name" value="Trigger_fac_ribosome-bd_bac"/>
</dbReference>
<dbReference type="Gene3D" id="3.10.50.40">
    <property type="match status" value="1"/>
</dbReference>
<gene>
    <name evidence="9 13" type="primary">tig</name>
    <name evidence="13" type="ORF">ACFOPQ_11680</name>
</gene>
<keyword evidence="9" id="KW-0131">Cell cycle</keyword>
<keyword evidence="9" id="KW-0963">Cytoplasm</keyword>
<sequence>MAELISREGNKVEYKVSVPAAEVNRAYDQVWAGLSRDVRVPGFRPGKAPRKVIEGRVGAGYVEGQVRDRLLQVHYPQSARELKLNLVDATIDPQELRSGQAFEFTVKGETYPEVKLGNWKEAKISAVSPEITDEVLGRTLADLQERNATFEAADRAIEAGDQVTIQEDGEDSSYPIYLDVAEEHVREALLGKNKGDTVEINVPAHQHGDHEHPAHTVTVKVLDVKTKKLQELDDEFAKTLNFESMERLRSDLKVELERRAQQEGDNARREEFVNHLVEGMEVEIPQALLDRRRDAMMDEIKDDLKRQGVQWREYEAFMKEQDRLTDFMDNLSKNAEVRVRRDLALEKLAEDMGVQVTDQEFNQTMSALAQMNGMSAQQLADQLGPDGINAYYISMLRDKGLLQAIGQLTGEAPDAAAEAAEGETEEKTARKTLKEADKAEEGEEEGEGEAVEAAAEAEADAEGEEKPKRTRKKKTDAENEEAAEDEEVQSEE</sequence>
<feature type="compositionally biased region" description="Acidic residues" evidence="10">
    <location>
        <begin position="440"/>
        <end position="463"/>
    </location>
</feature>
<feature type="domain" description="Trigger factor ribosome-binding bacterial" evidence="11">
    <location>
        <begin position="7"/>
        <end position="141"/>
    </location>
</feature>
<keyword evidence="7 9" id="KW-0413">Isomerase</keyword>
<evidence type="ECO:0000259" key="11">
    <source>
        <dbReference type="Pfam" id="PF05697"/>
    </source>
</evidence>
<evidence type="ECO:0000313" key="14">
    <source>
        <dbReference type="Proteomes" id="UP001595748"/>
    </source>
</evidence>
<dbReference type="InterPro" id="IPR027304">
    <property type="entry name" value="Trigger_fact/SurA_dom_sf"/>
</dbReference>
<dbReference type="InterPro" id="IPR036611">
    <property type="entry name" value="Trigger_fac_ribosome-bd_sf"/>
</dbReference>
<feature type="region of interest" description="Disordered" evidence="10">
    <location>
        <begin position="413"/>
        <end position="492"/>
    </location>
</feature>
<evidence type="ECO:0000256" key="5">
    <source>
        <dbReference type="ARBA" id="ARBA00023110"/>
    </source>
</evidence>
<dbReference type="RefSeq" id="WP_380078293.1">
    <property type="nucleotide sequence ID" value="NZ_JBHRZF010000142.1"/>
</dbReference>
<evidence type="ECO:0000313" key="13">
    <source>
        <dbReference type="EMBL" id="MFC3861419.1"/>
    </source>
</evidence>
<evidence type="ECO:0000256" key="9">
    <source>
        <dbReference type="HAMAP-Rule" id="MF_00303"/>
    </source>
</evidence>
<evidence type="ECO:0000256" key="6">
    <source>
        <dbReference type="ARBA" id="ARBA00023186"/>
    </source>
</evidence>
<dbReference type="PANTHER" id="PTHR30560">
    <property type="entry name" value="TRIGGER FACTOR CHAPERONE AND PEPTIDYL-PROLYL CIS/TRANS ISOMERASE"/>
    <property type="match status" value="1"/>
</dbReference>
<evidence type="ECO:0000256" key="2">
    <source>
        <dbReference type="ARBA" id="ARBA00005464"/>
    </source>
</evidence>
<evidence type="ECO:0000256" key="4">
    <source>
        <dbReference type="ARBA" id="ARBA00016902"/>
    </source>
</evidence>
<dbReference type="PANTHER" id="PTHR30560:SF3">
    <property type="entry name" value="TRIGGER FACTOR-LIKE PROTEIN TIG, CHLOROPLASTIC"/>
    <property type="match status" value="1"/>
</dbReference>
<dbReference type="InterPro" id="IPR046357">
    <property type="entry name" value="PPIase_dom_sf"/>
</dbReference>
<accession>A0ABV8A7T4</accession>
<dbReference type="NCBIfam" id="TIGR00115">
    <property type="entry name" value="tig"/>
    <property type="match status" value="1"/>
</dbReference>
<protein>
    <recommendedName>
        <fullName evidence="4 9">Trigger factor</fullName>
        <shortName evidence="9">TF</shortName>
        <ecNumber evidence="3 9">5.2.1.8</ecNumber>
    </recommendedName>
    <alternativeName>
        <fullName evidence="8 9">PPIase</fullName>
    </alternativeName>
</protein>
<evidence type="ECO:0000256" key="10">
    <source>
        <dbReference type="SAM" id="MobiDB-lite"/>
    </source>
</evidence>
<dbReference type="InterPro" id="IPR008880">
    <property type="entry name" value="Trigger_fac_C"/>
</dbReference>
<dbReference type="Gene3D" id="1.10.3120.10">
    <property type="entry name" value="Trigger factor, C-terminal domain"/>
    <property type="match status" value="1"/>
</dbReference>
<dbReference type="Proteomes" id="UP001595748">
    <property type="component" value="Unassembled WGS sequence"/>
</dbReference>
<keyword evidence="9" id="KW-0132">Cell division</keyword>
<dbReference type="Gene3D" id="3.30.70.1050">
    <property type="entry name" value="Trigger factor ribosome-binding domain"/>
    <property type="match status" value="1"/>
</dbReference>
<dbReference type="PIRSF" id="PIRSF003095">
    <property type="entry name" value="Trigger_factor"/>
    <property type="match status" value="1"/>
</dbReference>
<evidence type="ECO:0000259" key="12">
    <source>
        <dbReference type="Pfam" id="PF05698"/>
    </source>
</evidence>
<dbReference type="Pfam" id="PF05698">
    <property type="entry name" value="Trigger_C"/>
    <property type="match status" value="1"/>
</dbReference>
<dbReference type="HAMAP" id="MF_00303">
    <property type="entry name" value="Trigger_factor_Tig"/>
    <property type="match status" value="1"/>
</dbReference>
<dbReference type="SUPFAM" id="SSF109998">
    <property type="entry name" value="Triger factor/SurA peptide-binding domain-like"/>
    <property type="match status" value="1"/>
</dbReference>
<dbReference type="InterPro" id="IPR037041">
    <property type="entry name" value="Trigger_fac_C_sf"/>
</dbReference>
<proteinExistence type="inferred from homology"/>
<keyword evidence="6 9" id="KW-0143">Chaperone</keyword>
<name>A0ABV8A7T4_9DEIO</name>
<evidence type="ECO:0000256" key="3">
    <source>
        <dbReference type="ARBA" id="ARBA00013194"/>
    </source>
</evidence>
<dbReference type="InterPro" id="IPR005215">
    <property type="entry name" value="Trig_fac"/>
</dbReference>
<comment type="domain">
    <text evidence="9">Consists of 3 domains; the N-terminus binds the ribosome, the middle domain has PPIase activity, while the C-terminus has intrinsic chaperone activity on its own.</text>
</comment>
<evidence type="ECO:0000256" key="1">
    <source>
        <dbReference type="ARBA" id="ARBA00000971"/>
    </source>
</evidence>
<comment type="similarity">
    <text evidence="2 9">Belongs to the FKBP-type PPIase family. Tig subfamily.</text>
</comment>
<comment type="catalytic activity">
    <reaction evidence="1 9">
        <text>[protein]-peptidylproline (omega=180) = [protein]-peptidylproline (omega=0)</text>
        <dbReference type="Rhea" id="RHEA:16237"/>
        <dbReference type="Rhea" id="RHEA-COMP:10747"/>
        <dbReference type="Rhea" id="RHEA-COMP:10748"/>
        <dbReference type="ChEBI" id="CHEBI:83833"/>
        <dbReference type="ChEBI" id="CHEBI:83834"/>
        <dbReference type="EC" id="5.2.1.8"/>
    </reaction>
</comment>